<keyword evidence="2" id="KW-1185">Reference proteome</keyword>
<evidence type="ECO:0000313" key="1">
    <source>
        <dbReference type="EMBL" id="RBP46250.1"/>
    </source>
</evidence>
<dbReference type="AlphaFoldDB" id="A0A366HRF0"/>
<accession>A0A366HRF0</accession>
<reference evidence="1 2" key="1">
    <citation type="submission" date="2018-06" db="EMBL/GenBank/DDBJ databases">
        <title>Genomic Encyclopedia of Type Strains, Phase IV (KMG-IV): sequencing the most valuable type-strain genomes for metagenomic binning, comparative biology and taxonomic classification.</title>
        <authorList>
            <person name="Goeker M."/>
        </authorList>
    </citation>
    <scope>NUCLEOTIDE SEQUENCE [LARGE SCALE GENOMIC DNA]</scope>
    <source>
        <strain evidence="1 2">DSM 25532</strain>
    </source>
</reference>
<comment type="caution">
    <text evidence="1">The sequence shown here is derived from an EMBL/GenBank/DDBJ whole genome shotgun (WGS) entry which is preliminary data.</text>
</comment>
<dbReference type="Proteomes" id="UP000253426">
    <property type="component" value="Unassembled WGS sequence"/>
</dbReference>
<organism evidence="1 2">
    <name type="scientific">Roseimicrobium gellanilyticum</name>
    <dbReference type="NCBI Taxonomy" id="748857"/>
    <lineage>
        <taxon>Bacteria</taxon>
        <taxon>Pseudomonadati</taxon>
        <taxon>Verrucomicrobiota</taxon>
        <taxon>Verrucomicrobiia</taxon>
        <taxon>Verrucomicrobiales</taxon>
        <taxon>Verrucomicrobiaceae</taxon>
        <taxon>Roseimicrobium</taxon>
    </lineage>
</organism>
<name>A0A366HRF0_9BACT</name>
<sequence length="108" mass="12557">MKRRPFLERFASRKLLRNVVLGVAWYPNERTWAEVKAFAQDPDRFEDSHVEWEAMASESVASFGKQGIQFVKVPMEPDVFRQWLKDHGEENNASSRAAYASEKAKEHT</sequence>
<dbReference type="OrthoDB" id="6638191at2"/>
<protein>
    <submittedName>
        <fullName evidence="1">Uncharacterized protein</fullName>
    </submittedName>
</protein>
<dbReference type="EMBL" id="QNRR01000002">
    <property type="protein sequence ID" value="RBP46250.1"/>
    <property type="molecule type" value="Genomic_DNA"/>
</dbReference>
<gene>
    <name evidence="1" type="ORF">DES53_102637</name>
</gene>
<evidence type="ECO:0000313" key="2">
    <source>
        <dbReference type="Proteomes" id="UP000253426"/>
    </source>
</evidence>
<proteinExistence type="predicted"/>
<dbReference type="RefSeq" id="WP_113957778.1">
    <property type="nucleotide sequence ID" value="NZ_QNRR01000002.1"/>
</dbReference>